<sequence>MKNKLLLFLLFLTFSGNQILAKKPNENLFGTNLTIAFYKNLSFTDTIKKSKKSLKSARLNAFLAPPSVIAGSSCGDGVSFVQVNVYANGSSTDEQIEWYASQNATTPLYTGFVYSPSIKTTRTFYVQSKSKSTNDVSIRVPVVASVYLSPASVSISVSPSNSPTNLLCPNTPVTFTANGGGDLFEFSVEGVIVQAMSASRTYTTSSLMNGQTVSVRSRYAKNIDGSMTESAWGTGPIEDNVLTAPLSVSATKAYVNSLKISPEENNLVVGLAGKVDKNSSLLLFLDSKSGGFNMSNYGDVLTGATVKGFNYFNNNPSTFDSYFQADYCLIISTDATESNYFADIVELKSGESVRTSLGSATPSAPGSFFGVNKNNTGATDYNLGFEVEILKSLIGYTSGDIKFFGFTMKDTDETSYSVTNSFLSPEISSNLDYGNLGIDYNLRDPNPAVFSSAGLIPCYSNDFYTINLFEPPVTSSLVQPTCSNPLGTITIGSQNGAEYSIDGTTYQASNTFSGLNPNSYTLYIRKASDGSCSISSISPVVINPAPPVPLVPTAANVVQPTCASPSGTIVITAQFGAEYSLDGIIFRNTNSFSGLPENSYTLYVRNMDDTTCMTMSATTTIINAVPLPPVVPTTASVVQPTCATPSGTITITSQSGVEYSLDGTTYQASNSFSGLAPNDYTLYVRNSGDATCVTMSASTTTIDEAPLPPVTPATASITQPTCAIPSGTITITAQAGIEYSLDGISYQGSNSFSGLAPNDYTLYVRNTGDTSCITPSPSVITINAIPTPPVEPTLASVTQPTCGTPSGTIVITTQTGVEYSLDGSTYQVSNSFPGLTPNNYTLYVRNTGDTTCMTMSSSTTTVNAVPLPPVVPATASVVQPTCATPSGTITITSQSGVEYSLDGTTYQASNSFSGLAPNDYTLYVRNLADITCVTMSASKTTINVVPLPPVVPATASITQPTCAIPSGTISITAQGGIEYSLDGVTYQGSNLFSGLAPNNYTLFVRNTGDTSCITMSPSAITINAIPTPPVVPSTSSVVQPTCGTPTGTIVISAQTGVEYSLDGSTYQASNSFPGLTPNNYTLYVRNTGDTTCMTMSSSTTTVNAVPLPPVVPTTASVVQPTCATPSGTITITSQSGVEYSLEGTTYQSSNSFSGLAPNSYTLYVRNLSDITCVTMSASTTTINATPLPPVVPATASITQPTCAIPSGTISITAQAGIEYSLDGVTYQGSNTFSGLAPNNYTLFVRNTGDTSCITMSPSAITINAIPTPPVVPTTSSVVQPTCGTPSGTIVITTQTGVEYSLDGSTFQTSNSFSSLAPNNYTLYVRNIGDTTCMTMSSSTTTVYAIPLPPVIPTSASVVQPTCSTPSGTIKITSQSGVEYSLDGVIYQGSNSFSGLAPNSYTLYVRNTTDITCVTLSSTNVIINPIQVIVVPTTASVIQPTCAVPSGTISITTQTGAEYSLDGITYQVSNSFSGLIPNDYTLYVRSVSDNSCANVSSTPTTINPVPTPPIIPTLASVVQPTCEIPSGSIVVTMQTGVEYSLNGTTFQTSNSFSGLVPNNYTLYVRNIADNTCSVQGVLQVTIDPLPPLPLVPTVQQIVQPTCLVQTGSITIVAQNDVQYSIGNGYQDSPIFVNLLPGTYPISVRFTSSIFCINTGAVQTINPVPPQIQFEIMGDCDSKDYVLTASPLASSYNPNDVSYQWKDSSGLTVGTNSNILNVSNVIASSSAVEEFPLTYTLTISSVANGCETTNSVVVESIYCNIQKGISPDGNGSNDYFDLKLLDVKKLEIFDRYGIKVYNQSNYTDQWKGQSDKGNELPSATYYYVIEFNNGKTKTGWIYLIREKL</sequence>
<protein>
    <submittedName>
        <fullName evidence="2">Gliding motility-associated C-terminal domain-containing protein</fullName>
    </submittedName>
</protein>
<feature type="signal peptide" evidence="1">
    <location>
        <begin position="1"/>
        <end position="21"/>
    </location>
</feature>
<feature type="chain" id="PRO_5044270013" evidence="1">
    <location>
        <begin position="22"/>
        <end position="1842"/>
    </location>
</feature>
<dbReference type="RefSeq" id="WP_369753077.1">
    <property type="nucleotide sequence ID" value="NZ_CP165625.1"/>
</dbReference>
<gene>
    <name evidence="2" type="ORF">AB3G34_00055</name>
</gene>
<dbReference type="Pfam" id="PF13585">
    <property type="entry name" value="CHU_C"/>
    <property type="match status" value="1"/>
</dbReference>
<reference evidence="2" key="1">
    <citation type="submission" date="2024-07" db="EMBL/GenBank/DDBJ databases">
        <authorList>
            <person name="Biller S.J."/>
        </authorList>
    </citation>
    <scope>NUCLEOTIDE SEQUENCE</scope>
    <source>
        <strain evidence="2">WC2409</strain>
    </source>
</reference>
<dbReference type="NCBIfam" id="TIGR04131">
    <property type="entry name" value="Bac_Flav_CTERM"/>
    <property type="match status" value="1"/>
</dbReference>
<accession>A0AB39W2I5</accession>
<dbReference type="EMBL" id="CP165625">
    <property type="protein sequence ID" value="XDU95526.1"/>
    <property type="molecule type" value="Genomic_DNA"/>
</dbReference>
<evidence type="ECO:0000313" key="2">
    <source>
        <dbReference type="EMBL" id="XDU95526.1"/>
    </source>
</evidence>
<evidence type="ECO:0000256" key="1">
    <source>
        <dbReference type="SAM" id="SignalP"/>
    </source>
</evidence>
<keyword evidence="1" id="KW-0732">Signal</keyword>
<dbReference type="InterPro" id="IPR026341">
    <property type="entry name" value="T9SS_type_B"/>
</dbReference>
<proteinExistence type="predicted"/>
<name>A0AB39W2I5_9FLAO</name>
<organism evidence="2">
    <name type="scientific">Flavobacterium sp. WC2409</name>
    <dbReference type="NCBI Taxonomy" id="3234139"/>
    <lineage>
        <taxon>Bacteria</taxon>
        <taxon>Pseudomonadati</taxon>
        <taxon>Bacteroidota</taxon>
        <taxon>Flavobacteriia</taxon>
        <taxon>Flavobacteriales</taxon>
        <taxon>Flavobacteriaceae</taxon>
        <taxon>Flavobacterium</taxon>
    </lineage>
</organism>